<gene>
    <name evidence="1" type="ORF">HW555_003991</name>
</gene>
<protein>
    <submittedName>
        <fullName evidence="1">Uncharacterized protein</fullName>
    </submittedName>
</protein>
<proteinExistence type="predicted"/>
<name>A0A835GL20_SPOEX</name>
<comment type="caution">
    <text evidence="1">The sequence shown here is derived from an EMBL/GenBank/DDBJ whole genome shotgun (WGS) entry which is preliminary data.</text>
</comment>
<evidence type="ECO:0000313" key="2">
    <source>
        <dbReference type="Proteomes" id="UP000648187"/>
    </source>
</evidence>
<sequence>MYRSGSFSKPDSVLDSKQIPETFVAGKPSCDSNLHVIQVSRLVRHMWGGSRSEKIPTFYSAVYMHLKALCQIDSNTFKGWDADAVAYN</sequence>
<accession>A0A835GL20</accession>
<evidence type="ECO:0000313" key="1">
    <source>
        <dbReference type="EMBL" id="KAF9419491.1"/>
    </source>
</evidence>
<reference evidence="1" key="1">
    <citation type="submission" date="2020-08" db="EMBL/GenBank/DDBJ databases">
        <title>Spodoptera exigua strain:BAW_Kor-Di-RS1 Genome sequencing and assembly.</title>
        <authorList>
            <person name="Kim J."/>
            <person name="Nam H.Y."/>
            <person name="Kwon M."/>
            <person name="Choi J.H."/>
            <person name="Cho S.R."/>
            <person name="Kim G.-H."/>
        </authorList>
    </citation>
    <scope>NUCLEOTIDE SEQUENCE</scope>
    <source>
        <strain evidence="1">BAW_Kor-Di-RS1</strain>
        <tissue evidence="1">Whole-body</tissue>
    </source>
</reference>
<organism evidence="1 2">
    <name type="scientific">Spodoptera exigua</name>
    <name type="common">Beet armyworm</name>
    <name type="synonym">Noctua fulgens</name>
    <dbReference type="NCBI Taxonomy" id="7107"/>
    <lineage>
        <taxon>Eukaryota</taxon>
        <taxon>Metazoa</taxon>
        <taxon>Ecdysozoa</taxon>
        <taxon>Arthropoda</taxon>
        <taxon>Hexapoda</taxon>
        <taxon>Insecta</taxon>
        <taxon>Pterygota</taxon>
        <taxon>Neoptera</taxon>
        <taxon>Endopterygota</taxon>
        <taxon>Lepidoptera</taxon>
        <taxon>Glossata</taxon>
        <taxon>Ditrysia</taxon>
        <taxon>Noctuoidea</taxon>
        <taxon>Noctuidae</taxon>
        <taxon>Amphipyrinae</taxon>
        <taxon>Spodoptera</taxon>
    </lineage>
</organism>
<keyword evidence="2" id="KW-1185">Reference proteome</keyword>
<dbReference type="Proteomes" id="UP000648187">
    <property type="component" value="Unassembled WGS sequence"/>
</dbReference>
<dbReference type="AlphaFoldDB" id="A0A835GL20"/>
<dbReference type="EMBL" id="JACKWZ010000042">
    <property type="protein sequence ID" value="KAF9419491.1"/>
    <property type="molecule type" value="Genomic_DNA"/>
</dbReference>